<organism evidence="2 3">
    <name type="scientific">Lophiotrema nucula</name>
    <dbReference type="NCBI Taxonomy" id="690887"/>
    <lineage>
        <taxon>Eukaryota</taxon>
        <taxon>Fungi</taxon>
        <taxon>Dikarya</taxon>
        <taxon>Ascomycota</taxon>
        <taxon>Pezizomycotina</taxon>
        <taxon>Dothideomycetes</taxon>
        <taxon>Pleosporomycetidae</taxon>
        <taxon>Pleosporales</taxon>
        <taxon>Lophiotremataceae</taxon>
        <taxon>Lophiotrema</taxon>
    </lineage>
</organism>
<evidence type="ECO:0000313" key="2">
    <source>
        <dbReference type="EMBL" id="KAF2105395.1"/>
    </source>
</evidence>
<keyword evidence="1" id="KW-0472">Membrane</keyword>
<feature type="transmembrane region" description="Helical" evidence="1">
    <location>
        <begin position="157"/>
        <end position="177"/>
    </location>
</feature>
<evidence type="ECO:0000313" key="3">
    <source>
        <dbReference type="Proteomes" id="UP000799770"/>
    </source>
</evidence>
<dbReference type="Proteomes" id="UP000799770">
    <property type="component" value="Unassembled WGS sequence"/>
</dbReference>
<proteinExistence type="predicted"/>
<dbReference type="OrthoDB" id="3797666at2759"/>
<feature type="transmembrane region" description="Helical" evidence="1">
    <location>
        <begin position="126"/>
        <end position="145"/>
    </location>
</feature>
<protein>
    <submittedName>
        <fullName evidence="2">Uncharacterized protein</fullName>
    </submittedName>
</protein>
<dbReference type="AlphaFoldDB" id="A0A6A5YEA6"/>
<keyword evidence="3" id="KW-1185">Reference proteome</keyword>
<gene>
    <name evidence="2" type="ORF">BDV96DRAFT_592589</name>
</gene>
<keyword evidence="1" id="KW-0812">Transmembrane</keyword>
<sequence length="207" mass="23765">MYRLRSTLKESIASIKEARELLNTQIKDGPGARSEPLEGKCQYHLETFENKVAGLVSVATKLEEYIELNARYKEAFEAVLTLDDSRASLQQSETSLKQSETSIEQNKISLRQNDLSLEQNVTIQKLTYLTIGYLPMGLMAAIFAIPDEQKVVAKPMGLKWFITGIILLMSITWLLAWKLKPIMQAPRDVWNWLVQRRRKNRDEEYGS</sequence>
<dbReference type="EMBL" id="ML977382">
    <property type="protein sequence ID" value="KAF2105395.1"/>
    <property type="molecule type" value="Genomic_DNA"/>
</dbReference>
<evidence type="ECO:0000256" key="1">
    <source>
        <dbReference type="SAM" id="Phobius"/>
    </source>
</evidence>
<name>A0A6A5YEA6_9PLEO</name>
<accession>A0A6A5YEA6</accession>
<dbReference type="Gene3D" id="1.20.58.340">
    <property type="entry name" value="Magnesium transport protein CorA, transmembrane region"/>
    <property type="match status" value="1"/>
</dbReference>
<reference evidence="2" key="1">
    <citation type="journal article" date="2020" name="Stud. Mycol.">
        <title>101 Dothideomycetes genomes: a test case for predicting lifestyles and emergence of pathogens.</title>
        <authorList>
            <person name="Haridas S."/>
            <person name="Albert R."/>
            <person name="Binder M."/>
            <person name="Bloem J."/>
            <person name="Labutti K."/>
            <person name="Salamov A."/>
            <person name="Andreopoulos B."/>
            <person name="Baker S."/>
            <person name="Barry K."/>
            <person name="Bills G."/>
            <person name="Bluhm B."/>
            <person name="Cannon C."/>
            <person name="Castanera R."/>
            <person name="Culley D."/>
            <person name="Daum C."/>
            <person name="Ezra D."/>
            <person name="Gonzalez J."/>
            <person name="Henrissat B."/>
            <person name="Kuo A."/>
            <person name="Liang C."/>
            <person name="Lipzen A."/>
            <person name="Lutzoni F."/>
            <person name="Magnuson J."/>
            <person name="Mondo S."/>
            <person name="Nolan M."/>
            <person name="Ohm R."/>
            <person name="Pangilinan J."/>
            <person name="Park H.-J."/>
            <person name="Ramirez L."/>
            <person name="Alfaro M."/>
            <person name="Sun H."/>
            <person name="Tritt A."/>
            <person name="Yoshinaga Y."/>
            <person name="Zwiers L.-H."/>
            <person name="Turgeon B."/>
            <person name="Goodwin S."/>
            <person name="Spatafora J."/>
            <person name="Crous P."/>
            <person name="Grigoriev I."/>
        </authorList>
    </citation>
    <scope>NUCLEOTIDE SEQUENCE</scope>
    <source>
        <strain evidence="2">CBS 627.86</strain>
    </source>
</reference>
<keyword evidence="1" id="KW-1133">Transmembrane helix</keyword>